<feature type="transmembrane region" description="Helical" evidence="7">
    <location>
        <begin position="257"/>
        <end position="279"/>
    </location>
</feature>
<name>A0ABZ1FG36_9ACTN</name>
<dbReference type="Gene3D" id="1.20.1250.20">
    <property type="entry name" value="MFS general substrate transporter like domains"/>
    <property type="match status" value="1"/>
</dbReference>
<dbReference type="SUPFAM" id="SSF103473">
    <property type="entry name" value="MFS general substrate transporter"/>
    <property type="match status" value="1"/>
</dbReference>
<sequence length="465" mass="46792">MPSPSGPAPSGRPPACPEEGPAAGAGPSAGEVRADGYRAVFAVPEFRFVFAAHLLSSLGVVVCEIALTVLVFRITASPLMSALTFALGLLPYVLGGTLLSAVADRCPARRVLVVCDVLCALAAAGMVLPGTPVAVLLVLRCVIAAIAPVFAGTRAATLGEILGGGELFVLGRSVIRIVNQSAQLAGFGAGGLLLALVSPAAVLALTAGTFLGSALLLRLGTLARPARDGARGEERGALVGASLGGARRLLADRRVRALLLLSWLPPAFVVVPEALLIPYADGLGVGPAGMGLLMCSMPVGAVVAESLAGSFLGPRARTRLTFPMGVFAVLPSLGFAAQPSLGWAVLLLVLTGTGISYNFGVDRWFVAAVPDALLGQAMTVMQAGRMTVMGSAMGLAGAAAEYAPLRVVMPAAGVVGAVCVLAVIREVRRTAQGRPGGTVRAAAGAVRDPSGPVRDPAGPVPGTET</sequence>
<feature type="transmembrane region" description="Helical" evidence="7">
    <location>
        <begin position="78"/>
        <end position="99"/>
    </location>
</feature>
<dbReference type="EMBL" id="CP109106">
    <property type="protein sequence ID" value="WSB68920.1"/>
    <property type="molecule type" value="Genomic_DNA"/>
</dbReference>
<dbReference type="Proteomes" id="UP001344251">
    <property type="component" value="Chromosome"/>
</dbReference>
<dbReference type="RefSeq" id="WP_326618413.1">
    <property type="nucleotide sequence ID" value="NZ_CP109106.1"/>
</dbReference>
<feature type="transmembrane region" description="Helical" evidence="7">
    <location>
        <begin position="320"/>
        <end position="337"/>
    </location>
</feature>
<keyword evidence="2" id="KW-1003">Cell membrane</keyword>
<feature type="transmembrane region" description="Helical" evidence="7">
    <location>
        <begin position="134"/>
        <end position="151"/>
    </location>
</feature>
<feature type="transmembrane region" description="Helical" evidence="7">
    <location>
        <begin position="407"/>
        <end position="424"/>
    </location>
</feature>
<feature type="compositionally biased region" description="Low complexity" evidence="6">
    <location>
        <begin position="17"/>
        <end position="28"/>
    </location>
</feature>
<protein>
    <submittedName>
        <fullName evidence="8">MFS transporter</fullName>
    </submittedName>
</protein>
<feature type="compositionally biased region" description="Pro residues" evidence="6">
    <location>
        <begin position="1"/>
        <end position="16"/>
    </location>
</feature>
<evidence type="ECO:0000256" key="2">
    <source>
        <dbReference type="ARBA" id="ARBA00022475"/>
    </source>
</evidence>
<feature type="region of interest" description="Disordered" evidence="6">
    <location>
        <begin position="435"/>
        <end position="465"/>
    </location>
</feature>
<evidence type="ECO:0000256" key="5">
    <source>
        <dbReference type="ARBA" id="ARBA00023136"/>
    </source>
</evidence>
<reference evidence="8 9" key="1">
    <citation type="submission" date="2022-10" db="EMBL/GenBank/DDBJ databases">
        <title>The complete genomes of actinobacterial strains from the NBC collection.</title>
        <authorList>
            <person name="Joergensen T.S."/>
            <person name="Alvarez Arevalo M."/>
            <person name="Sterndorff E.B."/>
            <person name="Faurdal D."/>
            <person name="Vuksanovic O."/>
            <person name="Mourched A.-S."/>
            <person name="Charusanti P."/>
            <person name="Shaw S."/>
            <person name="Blin K."/>
            <person name="Weber T."/>
        </authorList>
    </citation>
    <scope>NUCLEOTIDE SEQUENCE [LARGE SCALE GENOMIC DNA]</scope>
    <source>
        <strain evidence="8 9">NBC 01774</strain>
    </source>
</reference>
<feature type="region of interest" description="Disordered" evidence="6">
    <location>
        <begin position="1"/>
        <end position="28"/>
    </location>
</feature>
<evidence type="ECO:0000313" key="8">
    <source>
        <dbReference type="EMBL" id="WSB68920.1"/>
    </source>
</evidence>
<feature type="transmembrane region" description="Helical" evidence="7">
    <location>
        <begin position="184"/>
        <end position="217"/>
    </location>
</feature>
<dbReference type="PANTHER" id="PTHR23513:SF11">
    <property type="entry name" value="STAPHYLOFERRIN A TRANSPORTER"/>
    <property type="match status" value="1"/>
</dbReference>
<comment type="subcellular location">
    <subcellularLocation>
        <location evidence="1">Cell membrane</location>
        <topology evidence="1">Multi-pass membrane protein</topology>
    </subcellularLocation>
</comment>
<keyword evidence="9" id="KW-1185">Reference proteome</keyword>
<keyword evidence="3 7" id="KW-0812">Transmembrane</keyword>
<feature type="transmembrane region" description="Helical" evidence="7">
    <location>
        <begin position="285"/>
        <end position="308"/>
    </location>
</feature>
<accession>A0ABZ1FG36</accession>
<evidence type="ECO:0000256" key="7">
    <source>
        <dbReference type="SAM" id="Phobius"/>
    </source>
</evidence>
<evidence type="ECO:0000256" key="3">
    <source>
        <dbReference type="ARBA" id="ARBA00022692"/>
    </source>
</evidence>
<dbReference type="InterPro" id="IPR036259">
    <property type="entry name" value="MFS_trans_sf"/>
</dbReference>
<dbReference type="PANTHER" id="PTHR23513">
    <property type="entry name" value="INTEGRAL MEMBRANE EFFLUX PROTEIN-RELATED"/>
    <property type="match status" value="1"/>
</dbReference>
<feature type="transmembrane region" description="Helical" evidence="7">
    <location>
        <begin position="48"/>
        <end position="72"/>
    </location>
</feature>
<organism evidence="8 9">
    <name type="scientific">Streptomyces decoyicus</name>
    <dbReference type="NCBI Taxonomy" id="249567"/>
    <lineage>
        <taxon>Bacteria</taxon>
        <taxon>Bacillati</taxon>
        <taxon>Actinomycetota</taxon>
        <taxon>Actinomycetes</taxon>
        <taxon>Kitasatosporales</taxon>
        <taxon>Streptomycetaceae</taxon>
        <taxon>Streptomyces</taxon>
    </lineage>
</organism>
<dbReference type="InterPro" id="IPR011701">
    <property type="entry name" value="MFS"/>
</dbReference>
<evidence type="ECO:0000256" key="6">
    <source>
        <dbReference type="SAM" id="MobiDB-lite"/>
    </source>
</evidence>
<evidence type="ECO:0000256" key="1">
    <source>
        <dbReference type="ARBA" id="ARBA00004651"/>
    </source>
</evidence>
<keyword evidence="4 7" id="KW-1133">Transmembrane helix</keyword>
<gene>
    <name evidence="8" type="ORF">OG863_13665</name>
</gene>
<dbReference type="Pfam" id="PF07690">
    <property type="entry name" value="MFS_1"/>
    <property type="match status" value="1"/>
</dbReference>
<feature type="transmembrane region" description="Helical" evidence="7">
    <location>
        <begin position="111"/>
        <end position="128"/>
    </location>
</feature>
<evidence type="ECO:0000256" key="4">
    <source>
        <dbReference type="ARBA" id="ARBA00022989"/>
    </source>
</evidence>
<feature type="compositionally biased region" description="Low complexity" evidence="6">
    <location>
        <begin position="437"/>
        <end position="447"/>
    </location>
</feature>
<evidence type="ECO:0000313" key="9">
    <source>
        <dbReference type="Proteomes" id="UP001344251"/>
    </source>
</evidence>
<dbReference type="CDD" id="cd06173">
    <property type="entry name" value="MFS_MefA_like"/>
    <property type="match status" value="1"/>
</dbReference>
<proteinExistence type="predicted"/>
<keyword evidence="5 7" id="KW-0472">Membrane</keyword>